<sequence length="223" mass="25775">MIFELIYNSCKVIKFNMDAEKTLTDPINQSISFEEVDGRFFYLNTAPSLKASLVSQFKTSLFDNKEEQSPLLFSNKTLAQDMESSSVGNSIDDGSLLPASSRLRNVGDFHKNYLDLGQWPDGSRIQNDLKRKYQTLKKECAKSELTRMQLEEELDAYKKGKIECKNCEKLKEKNKKTKKALEEAVQLSSMLLSEVHRLDNELNREEASQRSMKKVKFNKKYKF</sequence>
<proteinExistence type="predicted"/>
<feature type="coiled-coil region" evidence="1">
    <location>
        <begin position="126"/>
        <end position="187"/>
    </location>
</feature>
<organism evidence="3 4">
    <name type="scientific">Blepharisma stoltei</name>
    <dbReference type="NCBI Taxonomy" id="1481888"/>
    <lineage>
        <taxon>Eukaryota</taxon>
        <taxon>Sar</taxon>
        <taxon>Alveolata</taxon>
        <taxon>Ciliophora</taxon>
        <taxon>Postciliodesmatophora</taxon>
        <taxon>Heterotrichea</taxon>
        <taxon>Heterotrichida</taxon>
        <taxon>Blepharismidae</taxon>
        <taxon>Blepharisma</taxon>
    </lineage>
</organism>
<name>A0AAU9J9G6_9CILI</name>
<reference evidence="3" key="1">
    <citation type="submission" date="2021-09" db="EMBL/GenBank/DDBJ databases">
        <authorList>
            <consortium name="AG Swart"/>
            <person name="Singh M."/>
            <person name="Singh A."/>
            <person name="Seah K."/>
            <person name="Emmerich C."/>
        </authorList>
    </citation>
    <scope>NUCLEOTIDE SEQUENCE</scope>
    <source>
        <strain evidence="3">ATCC30299</strain>
    </source>
</reference>
<dbReference type="EMBL" id="CAJZBQ010000031">
    <property type="protein sequence ID" value="CAG9322337.1"/>
    <property type="molecule type" value="Genomic_DNA"/>
</dbReference>
<dbReference type="Proteomes" id="UP001162131">
    <property type="component" value="Unassembled WGS sequence"/>
</dbReference>
<keyword evidence="1" id="KW-0175">Coiled coil</keyword>
<gene>
    <name evidence="3" type="ORF">BSTOLATCC_MIC31362</name>
</gene>
<protein>
    <submittedName>
        <fullName evidence="3">Uncharacterized protein</fullName>
    </submittedName>
</protein>
<dbReference type="AlphaFoldDB" id="A0AAU9J9G6"/>
<feature type="compositionally biased region" description="Basic residues" evidence="2">
    <location>
        <begin position="211"/>
        <end position="223"/>
    </location>
</feature>
<feature type="region of interest" description="Disordered" evidence="2">
    <location>
        <begin position="203"/>
        <end position="223"/>
    </location>
</feature>
<keyword evidence="4" id="KW-1185">Reference proteome</keyword>
<evidence type="ECO:0000313" key="3">
    <source>
        <dbReference type="EMBL" id="CAG9322337.1"/>
    </source>
</evidence>
<accession>A0AAU9J9G6</accession>
<comment type="caution">
    <text evidence="3">The sequence shown here is derived from an EMBL/GenBank/DDBJ whole genome shotgun (WGS) entry which is preliminary data.</text>
</comment>
<evidence type="ECO:0000256" key="1">
    <source>
        <dbReference type="SAM" id="Coils"/>
    </source>
</evidence>
<evidence type="ECO:0000313" key="4">
    <source>
        <dbReference type="Proteomes" id="UP001162131"/>
    </source>
</evidence>
<evidence type="ECO:0000256" key="2">
    <source>
        <dbReference type="SAM" id="MobiDB-lite"/>
    </source>
</evidence>